<dbReference type="InterPro" id="IPR000054">
    <property type="entry name" value="Ribosomal_eL31"/>
</dbReference>
<feature type="non-terminal residue" evidence="8">
    <location>
        <position position="131"/>
    </location>
</feature>
<evidence type="ECO:0000256" key="7">
    <source>
        <dbReference type="ARBA" id="ARBA00035337"/>
    </source>
</evidence>
<dbReference type="AlphaFoldDB" id="A0A6G1BFS8"/>
<proteinExistence type="inferred from homology"/>
<comment type="subunit">
    <text evidence="2">Component of the large ribosomal subunit.</text>
</comment>
<dbReference type="GO" id="GO:0003735">
    <property type="term" value="F:structural constituent of ribosome"/>
    <property type="evidence" value="ECO:0007669"/>
    <property type="project" value="InterPro"/>
</dbReference>
<dbReference type="FunFam" id="3.10.440.10:FF:000001">
    <property type="entry name" value="60S ribosomal protein L31"/>
    <property type="match status" value="1"/>
</dbReference>
<dbReference type="Gene3D" id="3.10.440.10">
    <property type="match status" value="1"/>
</dbReference>
<evidence type="ECO:0000256" key="5">
    <source>
        <dbReference type="ARBA" id="ARBA00034092"/>
    </source>
</evidence>
<evidence type="ECO:0000313" key="9">
    <source>
        <dbReference type="Proteomes" id="UP000475037"/>
    </source>
</evidence>
<dbReference type="SUPFAM" id="SSF54575">
    <property type="entry name" value="Ribosomal protein L31e"/>
    <property type="match status" value="1"/>
</dbReference>
<evidence type="ECO:0000256" key="2">
    <source>
        <dbReference type="ARBA" id="ARBA00011133"/>
    </source>
</evidence>
<dbReference type="Proteomes" id="UP000475037">
    <property type="component" value="Unassembled WGS sequence"/>
</dbReference>
<evidence type="ECO:0000256" key="6">
    <source>
        <dbReference type="ARBA" id="ARBA00035230"/>
    </source>
</evidence>
<sequence>QNDYRKEGSKKKGCSAINKVVAREYTINIHKNIHGVGFKKSVPGAPGVPQVLRHPEICHKGDVHMDTRFNKAVWPTGIRNVLYHICVHLTSKHNEDKNSPNTLYTLVTYAPVTLSKIYRQFMWVSTKCFQI</sequence>
<dbReference type="EMBL" id="VOAJ01000650">
    <property type="protein sequence ID" value="KAF0886557.1"/>
    <property type="molecule type" value="Genomic_DNA"/>
</dbReference>
<reference evidence="8 9" key="1">
    <citation type="submission" date="2019-11" db="EMBL/GenBank/DDBJ databases">
        <authorList>
            <person name="Yang C."/>
            <person name="Li F."/>
        </authorList>
    </citation>
    <scope>NUCLEOTIDE SEQUENCE [LARGE SCALE GENOMIC DNA]</scope>
    <source>
        <strain evidence="8">KB4526</strain>
        <tissue evidence="8">Muscle</tissue>
    </source>
</reference>
<dbReference type="SMART" id="SM01380">
    <property type="entry name" value="Ribosomal_L31e"/>
    <property type="match status" value="1"/>
</dbReference>
<feature type="non-terminal residue" evidence="8">
    <location>
        <position position="1"/>
    </location>
</feature>
<comment type="similarity">
    <text evidence="1">Belongs to the eukaryotic ribosomal protein eL31 family.</text>
</comment>
<dbReference type="GO" id="GO:0022625">
    <property type="term" value="C:cytosolic large ribosomal subunit"/>
    <property type="evidence" value="ECO:0007669"/>
    <property type="project" value="TreeGrafter"/>
</dbReference>
<dbReference type="PANTHER" id="PTHR10956">
    <property type="entry name" value="60S RIBOSOMAL PROTEIN L31"/>
    <property type="match status" value="1"/>
</dbReference>
<keyword evidence="3" id="KW-0689">Ribosomal protein</keyword>
<dbReference type="InterPro" id="IPR023621">
    <property type="entry name" value="Ribosomal_eL31_dom_sf"/>
</dbReference>
<dbReference type="Pfam" id="PF01198">
    <property type="entry name" value="Ribosomal_L31e"/>
    <property type="match status" value="1"/>
</dbReference>
<protein>
    <recommendedName>
        <fullName evidence="6">Large ribosomal subunit protein eL31</fullName>
    </recommendedName>
    <alternativeName>
        <fullName evidence="7">60S ribosomal protein L31</fullName>
    </alternativeName>
</protein>
<gene>
    <name evidence="8" type="primary">Rpl31_1</name>
    <name evidence="8" type="ORF">FOF47_R22008</name>
</gene>
<evidence type="ECO:0000313" key="8">
    <source>
        <dbReference type="EMBL" id="KAF0886557.1"/>
    </source>
</evidence>
<keyword evidence="9" id="KW-1185">Reference proteome</keyword>
<keyword evidence="4" id="KW-0687">Ribonucleoprotein</keyword>
<accession>A0A6G1BFS8</accession>
<comment type="caution">
    <text evidence="8">The sequence shown here is derived from an EMBL/GenBank/DDBJ whole genome shotgun (WGS) entry which is preliminary data.</text>
</comment>
<organism evidence="8 9">
    <name type="scientific">Crocuta crocuta</name>
    <name type="common">Spotted hyena</name>
    <dbReference type="NCBI Taxonomy" id="9678"/>
    <lineage>
        <taxon>Eukaryota</taxon>
        <taxon>Metazoa</taxon>
        <taxon>Chordata</taxon>
        <taxon>Craniata</taxon>
        <taxon>Vertebrata</taxon>
        <taxon>Euteleostomi</taxon>
        <taxon>Mammalia</taxon>
        <taxon>Eutheria</taxon>
        <taxon>Laurasiatheria</taxon>
        <taxon>Carnivora</taxon>
        <taxon>Feliformia</taxon>
        <taxon>Hyaenidae</taxon>
        <taxon>Crocuta</taxon>
    </lineage>
</organism>
<name>A0A6G1BFS8_CROCR</name>
<evidence type="ECO:0000256" key="1">
    <source>
        <dbReference type="ARBA" id="ARBA00010808"/>
    </source>
</evidence>
<dbReference type="PANTHER" id="PTHR10956:SF0">
    <property type="entry name" value="60S RIBOSOMAL PROTEIN L31"/>
    <property type="match status" value="1"/>
</dbReference>
<comment type="function">
    <text evidence="5">Component of the large ribosomal subunit. The ribosome is a large ribonucleoprotein complex responsible for the synthesis of proteins in the cell.</text>
</comment>
<dbReference type="GO" id="GO:0002181">
    <property type="term" value="P:cytoplasmic translation"/>
    <property type="evidence" value="ECO:0007669"/>
    <property type="project" value="TreeGrafter"/>
</dbReference>
<evidence type="ECO:0000256" key="3">
    <source>
        <dbReference type="ARBA" id="ARBA00022980"/>
    </source>
</evidence>
<evidence type="ECO:0000256" key="4">
    <source>
        <dbReference type="ARBA" id="ARBA00023274"/>
    </source>
</evidence>